<feature type="domain" description="A-factor biosynthesis hotdog" evidence="1">
    <location>
        <begin position="59"/>
        <end position="194"/>
    </location>
</feature>
<evidence type="ECO:0000313" key="2">
    <source>
        <dbReference type="EMBL" id="UXY19877.1"/>
    </source>
</evidence>
<dbReference type="EMBL" id="CP106793">
    <property type="protein sequence ID" value="UXY19877.1"/>
    <property type="molecule type" value="Genomic_DNA"/>
</dbReference>
<evidence type="ECO:0000259" key="1">
    <source>
        <dbReference type="Pfam" id="PF03756"/>
    </source>
</evidence>
<gene>
    <name evidence="2" type="ORF">N8I84_14930</name>
</gene>
<keyword evidence="3" id="KW-1185">Reference proteome</keyword>
<reference evidence="2" key="1">
    <citation type="submission" date="2022-10" db="EMBL/GenBank/DDBJ databases">
        <authorList>
            <person name="Mo P."/>
        </authorList>
    </citation>
    <scope>NUCLEOTIDE SEQUENCE</scope>
    <source>
        <strain evidence="2">HUAS 13-4</strain>
    </source>
</reference>
<sequence length="361" mass="39745">MFDVLAAEATAPRAETVTDRGGAPDVRTTTCEAPVVPGGAWSADFVQRLDHLRPVPRTLVHRAAMAEVFLTDTAPIGEDHFLVAAQWPRDHALYYPDPLGRTDPLLIAETLRQSLVYLSHEYYDVPLGYRFVAYDMDFEITDPAPLRVRGVPHSVVLDVRCVRVGHRPPRRHGLRLEAELTVDGKVCGRAGIRFIALDERTYQVLRSRSTPYASPVSLTGDAVRTGPGGAEWETVPPTGTGRLRAKDCVLERSAAGEWRMRIDTDHAILFDHPTDHLPMMASLEGFRQLGHLLVNGGSSDVGAYSLVSCTTDCRLFVELDAPVSLVVRDDRRDAGTRRLTVDAVQCGKVVTTADMVWAEKG</sequence>
<feature type="domain" description="A-factor biosynthesis hotdog" evidence="1">
    <location>
        <begin position="241"/>
        <end position="357"/>
    </location>
</feature>
<evidence type="ECO:0000313" key="3">
    <source>
        <dbReference type="Proteomes" id="UP001061298"/>
    </source>
</evidence>
<proteinExistence type="predicted"/>
<organism evidence="2 3">
    <name type="scientific">Streptomyces cynarae</name>
    <dbReference type="NCBI Taxonomy" id="2981134"/>
    <lineage>
        <taxon>Bacteria</taxon>
        <taxon>Bacillati</taxon>
        <taxon>Actinomycetota</taxon>
        <taxon>Actinomycetes</taxon>
        <taxon>Kitasatosporales</taxon>
        <taxon>Streptomycetaceae</taxon>
        <taxon>Streptomyces</taxon>
    </lineage>
</organism>
<accession>A0ABY6E0V5</accession>
<dbReference type="Pfam" id="PF03756">
    <property type="entry name" value="AfsA"/>
    <property type="match status" value="2"/>
</dbReference>
<name>A0ABY6E0V5_9ACTN</name>
<dbReference type="InterPro" id="IPR005509">
    <property type="entry name" value="AfsA_hotdog_dom"/>
</dbReference>
<protein>
    <submittedName>
        <fullName evidence="2">Gamma-butyrolactone biosynthesis protein</fullName>
    </submittedName>
</protein>
<dbReference type="InterPro" id="IPR047757">
    <property type="entry name" value="AfsA-like"/>
</dbReference>
<dbReference type="Proteomes" id="UP001061298">
    <property type="component" value="Chromosome"/>
</dbReference>
<dbReference type="RefSeq" id="WP_263229995.1">
    <property type="nucleotide sequence ID" value="NZ_CP106793.1"/>
</dbReference>
<dbReference type="NCBIfam" id="NF041195">
    <property type="entry name" value="ScbA_BarX_GamBu"/>
    <property type="match status" value="1"/>
</dbReference>